<evidence type="ECO:0008006" key="4">
    <source>
        <dbReference type="Google" id="ProtNLM"/>
    </source>
</evidence>
<feature type="region of interest" description="Disordered" evidence="1">
    <location>
        <begin position="310"/>
        <end position="334"/>
    </location>
</feature>
<name>A0A4P2R518_SORCE</name>
<accession>A0A4P2R518</accession>
<evidence type="ECO:0000313" key="3">
    <source>
        <dbReference type="Proteomes" id="UP000295497"/>
    </source>
</evidence>
<evidence type="ECO:0000256" key="1">
    <source>
        <dbReference type="SAM" id="MobiDB-lite"/>
    </source>
</evidence>
<dbReference type="EMBL" id="CP012672">
    <property type="protein sequence ID" value="AUX37103.1"/>
    <property type="molecule type" value="Genomic_DNA"/>
</dbReference>
<protein>
    <recommendedName>
        <fullName evidence="4">GAF domain-containing protein</fullName>
    </recommendedName>
</protein>
<evidence type="ECO:0000313" key="2">
    <source>
        <dbReference type="EMBL" id="AUX37103.1"/>
    </source>
</evidence>
<dbReference type="AlphaFoldDB" id="A0A4P2R518"/>
<feature type="region of interest" description="Disordered" evidence="1">
    <location>
        <begin position="1"/>
        <end position="39"/>
    </location>
</feature>
<sequence>MRTRTDGPSRKRMAHAPRQRDACAHRSMPPSGRSPIDVNYSDSPAPLLKEWGELFRNDCRRALVPLAYGGEVHGTVYVEYGTRGAGDEALRFVAELADLAGLFLKRAIERGALRRRTQQQGFVALELRPGRDASLALSPWRRHLVLRSAGAYGEDVLDGVHAHLFRHLLGDPRQHPKPRELGQGLVNVDLGDHLSIALGLGVVEEADQVVGVRGHAPEEDVELDARGLFAHVVLDPAGVARRGELIADGLERGHEDVGQDPPEITLETLAPVGRASAALALGQALAVFLLNDRQADAGVLVDGHACVPHRAEQRRGSGRSRGRPGGRQSSRTLT</sequence>
<organism evidence="2 3">
    <name type="scientific">Sorangium cellulosum</name>
    <name type="common">Polyangium cellulosum</name>
    <dbReference type="NCBI Taxonomy" id="56"/>
    <lineage>
        <taxon>Bacteria</taxon>
        <taxon>Pseudomonadati</taxon>
        <taxon>Myxococcota</taxon>
        <taxon>Polyangia</taxon>
        <taxon>Polyangiales</taxon>
        <taxon>Polyangiaceae</taxon>
        <taxon>Sorangium</taxon>
    </lineage>
</organism>
<gene>
    <name evidence="2" type="ORF">SOCE836_093230</name>
</gene>
<proteinExistence type="predicted"/>
<dbReference type="Proteomes" id="UP000295497">
    <property type="component" value="Chromosome"/>
</dbReference>
<reference evidence="2 3" key="1">
    <citation type="submission" date="2015-09" db="EMBL/GenBank/DDBJ databases">
        <title>Sorangium comparison.</title>
        <authorList>
            <person name="Zaburannyi N."/>
            <person name="Bunk B."/>
            <person name="Overmann J."/>
            <person name="Mueller R."/>
        </authorList>
    </citation>
    <scope>NUCLEOTIDE SEQUENCE [LARGE SCALE GENOMIC DNA]</scope>
    <source>
        <strain evidence="2 3">So ce836</strain>
    </source>
</reference>